<dbReference type="RefSeq" id="WP_011972096.1">
    <property type="nucleotide sequence ID" value="NC_009634.1"/>
</dbReference>
<dbReference type="GeneID" id="5326172"/>
<dbReference type="HOGENOM" id="CLU_1363674_0_0_2"/>
<dbReference type="EMBL" id="CP000742">
    <property type="protein sequence ID" value="ABR54193.1"/>
    <property type="molecule type" value="Genomic_DNA"/>
</dbReference>
<protein>
    <submittedName>
        <fullName evidence="2">Uncharacterized protein</fullName>
    </submittedName>
</protein>
<reference evidence="2" key="1">
    <citation type="submission" date="2007-06" db="EMBL/GenBank/DDBJ databases">
        <title>Complete sequence of Methanococcus vannielii SB.</title>
        <authorList>
            <consortium name="US DOE Joint Genome Institute"/>
            <person name="Copeland A."/>
            <person name="Lucas S."/>
            <person name="Lapidus A."/>
            <person name="Barry K."/>
            <person name="Glavina del Rio T."/>
            <person name="Dalin E."/>
            <person name="Tice H."/>
            <person name="Pitluck S."/>
            <person name="Chain P."/>
            <person name="Malfatti S."/>
            <person name="Shin M."/>
            <person name="Vergez L."/>
            <person name="Schmutz J."/>
            <person name="Larimer F."/>
            <person name="Land M."/>
            <person name="Hauser L."/>
            <person name="Kyrpides N."/>
            <person name="Anderson I."/>
            <person name="Sieprawska-Lupa M."/>
            <person name="Whitman W.B."/>
            <person name="Richardson P."/>
        </authorList>
    </citation>
    <scope>NUCLEOTIDE SEQUENCE [LARGE SCALE GENOMIC DNA]</scope>
    <source>
        <strain evidence="2">SB</strain>
    </source>
</reference>
<keyword evidence="1" id="KW-0812">Transmembrane</keyword>
<keyword evidence="1" id="KW-0472">Membrane</keyword>
<dbReference type="KEGG" id="mvn:Mevan_0284"/>
<organism evidence="2 3">
    <name type="scientific">Methanococcus vannielii (strain ATCC 35089 / DSM 1224 / JCM 13029 / OCM 148 / SB)</name>
    <dbReference type="NCBI Taxonomy" id="406327"/>
    <lineage>
        <taxon>Archaea</taxon>
        <taxon>Methanobacteriati</taxon>
        <taxon>Methanobacteriota</taxon>
        <taxon>Methanomada group</taxon>
        <taxon>Methanococci</taxon>
        <taxon>Methanococcales</taxon>
        <taxon>Methanococcaceae</taxon>
        <taxon>Methanococcus</taxon>
    </lineage>
</organism>
<dbReference type="Proteomes" id="UP000001107">
    <property type="component" value="Chromosome"/>
</dbReference>
<dbReference type="AlphaFoldDB" id="A6UNX1"/>
<gene>
    <name evidence="2" type="ordered locus">Mevan_0284</name>
</gene>
<accession>A6UNX1</accession>
<keyword evidence="1" id="KW-1133">Transmembrane helix</keyword>
<evidence type="ECO:0000313" key="2">
    <source>
        <dbReference type="EMBL" id="ABR54193.1"/>
    </source>
</evidence>
<evidence type="ECO:0000313" key="3">
    <source>
        <dbReference type="Proteomes" id="UP000001107"/>
    </source>
</evidence>
<evidence type="ECO:0000256" key="1">
    <source>
        <dbReference type="SAM" id="Phobius"/>
    </source>
</evidence>
<name>A6UNX1_METVS</name>
<keyword evidence="3" id="KW-1185">Reference proteome</keyword>
<feature type="transmembrane region" description="Helical" evidence="1">
    <location>
        <begin position="6"/>
        <end position="30"/>
    </location>
</feature>
<sequence length="200" mass="23036">MNESKYILIFGIICILLLGSMFIGGMLVFAGTTFYKTYKMSELSDISNMNNFNGKIVSEVVTVKSRHVTFEYNYLNLFETENSIKNRLNTNPEFLNILLSHEGHTDEVKVHIFVRDNTKNTVLKEFGKISIVTLMNEYQNEDILISDFKTTKNDYLIVISDSKNVILTGFKAKESYDNMGIKKTILNSLINKNTFFRCLF</sequence>
<dbReference type="STRING" id="406327.Mevan_0284"/>
<proteinExistence type="predicted"/>